<keyword evidence="2" id="KW-1185">Reference proteome</keyword>
<evidence type="ECO:0000313" key="1">
    <source>
        <dbReference type="EMBL" id="MCI24131.1"/>
    </source>
</evidence>
<dbReference type="EMBL" id="LXQA010139701">
    <property type="protein sequence ID" value="MCI24131.1"/>
    <property type="molecule type" value="Genomic_DNA"/>
</dbReference>
<dbReference type="AlphaFoldDB" id="A0A392QIB4"/>
<reference evidence="1 2" key="1">
    <citation type="journal article" date="2018" name="Front. Plant Sci.">
        <title>Red Clover (Trifolium pratense) and Zigzag Clover (T. medium) - A Picture of Genomic Similarities and Differences.</title>
        <authorList>
            <person name="Dluhosova J."/>
            <person name="Istvanek J."/>
            <person name="Nedelnik J."/>
            <person name="Repkova J."/>
        </authorList>
    </citation>
    <scope>NUCLEOTIDE SEQUENCE [LARGE SCALE GENOMIC DNA]</scope>
    <source>
        <strain evidence="2">cv. 10/8</strain>
        <tissue evidence="1">Leaf</tissue>
    </source>
</reference>
<protein>
    <submittedName>
        <fullName evidence="1">Uncharacterized protein</fullName>
    </submittedName>
</protein>
<organism evidence="1 2">
    <name type="scientific">Trifolium medium</name>
    <dbReference type="NCBI Taxonomy" id="97028"/>
    <lineage>
        <taxon>Eukaryota</taxon>
        <taxon>Viridiplantae</taxon>
        <taxon>Streptophyta</taxon>
        <taxon>Embryophyta</taxon>
        <taxon>Tracheophyta</taxon>
        <taxon>Spermatophyta</taxon>
        <taxon>Magnoliopsida</taxon>
        <taxon>eudicotyledons</taxon>
        <taxon>Gunneridae</taxon>
        <taxon>Pentapetalae</taxon>
        <taxon>rosids</taxon>
        <taxon>fabids</taxon>
        <taxon>Fabales</taxon>
        <taxon>Fabaceae</taxon>
        <taxon>Papilionoideae</taxon>
        <taxon>50 kb inversion clade</taxon>
        <taxon>NPAAA clade</taxon>
        <taxon>Hologalegina</taxon>
        <taxon>IRL clade</taxon>
        <taxon>Trifolieae</taxon>
        <taxon>Trifolium</taxon>
    </lineage>
</organism>
<accession>A0A392QIB4</accession>
<evidence type="ECO:0000313" key="2">
    <source>
        <dbReference type="Proteomes" id="UP000265520"/>
    </source>
</evidence>
<dbReference type="Proteomes" id="UP000265520">
    <property type="component" value="Unassembled WGS sequence"/>
</dbReference>
<comment type="caution">
    <text evidence="1">The sequence shown here is derived from an EMBL/GenBank/DDBJ whole genome shotgun (WGS) entry which is preliminary data.</text>
</comment>
<proteinExistence type="predicted"/>
<sequence>MNHHFPSIPSSSSSQESLSVAFNTADDISNGYHWLHEENDGFKKREENDGFYMFLASFNQELDEVGGNKPLLSKQKVFFTVTKE</sequence>
<name>A0A392QIB4_9FABA</name>